<keyword evidence="1" id="KW-0472">Membrane</keyword>
<gene>
    <name evidence="2" type="ORF">PPAR00522_LOCUS66</name>
</gene>
<dbReference type="AlphaFoldDB" id="A0A7S0UM08"/>
<organism evidence="2">
    <name type="scientific">Polytomella parva</name>
    <dbReference type="NCBI Taxonomy" id="51329"/>
    <lineage>
        <taxon>Eukaryota</taxon>
        <taxon>Viridiplantae</taxon>
        <taxon>Chlorophyta</taxon>
        <taxon>core chlorophytes</taxon>
        <taxon>Chlorophyceae</taxon>
        <taxon>CS clade</taxon>
        <taxon>Chlamydomonadales</taxon>
        <taxon>Chlamydomonadaceae</taxon>
        <taxon>Polytomella</taxon>
    </lineage>
</organism>
<dbReference type="EMBL" id="HBFM01000106">
    <property type="protein sequence ID" value="CAD8763683.1"/>
    <property type="molecule type" value="Transcribed_RNA"/>
</dbReference>
<evidence type="ECO:0000256" key="1">
    <source>
        <dbReference type="SAM" id="Phobius"/>
    </source>
</evidence>
<feature type="transmembrane region" description="Helical" evidence="1">
    <location>
        <begin position="74"/>
        <end position="95"/>
    </location>
</feature>
<protein>
    <submittedName>
        <fullName evidence="2">Uncharacterized protein</fullName>
    </submittedName>
</protein>
<name>A0A7S0UM08_9CHLO</name>
<proteinExistence type="predicted"/>
<keyword evidence="1" id="KW-0812">Transmembrane</keyword>
<evidence type="ECO:0000313" key="2">
    <source>
        <dbReference type="EMBL" id="CAD8763683.1"/>
    </source>
</evidence>
<sequence>MYALAKLARSAAAPLARSAKAPSKFFQQKRNMGGHGDPGDWHMSFNGKPTPVEFTGPDYVTYAGLTLKREKISFLDHAISTGFGAAFTFTILFFFRRNWDEHMQGELYVFEKDCQENGYDGIFERHGHGHGHGDDHSHGHSH</sequence>
<keyword evidence="1" id="KW-1133">Transmembrane helix</keyword>
<reference evidence="2" key="1">
    <citation type="submission" date="2021-01" db="EMBL/GenBank/DDBJ databases">
        <authorList>
            <person name="Corre E."/>
            <person name="Pelletier E."/>
            <person name="Niang G."/>
            <person name="Scheremetjew M."/>
            <person name="Finn R."/>
            <person name="Kale V."/>
            <person name="Holt S."/>
            <person name="Cochrane G."/>
            <person name="Meng A."/>
            <person name="Brown T."/>
            <person name="Cohen L."/>
        </authorList>
    </citation>
    <scope>NUCLEOTIDE SEQUENCE</scope>
    <source>
        <strain evidence="2">SAG 63-3</strain>
    </source>
</reference>
<accession>A0A7S0UM08</accession>